<reference evidence="3" key="1">
    <citation type="journal article" date="2019" name="Int. J. Syst. Evol. Microbiol.">
        <title>The Global Catalogue of Microorganisms (GCM) 10K type strain sequencing project: providing services to taxonomists for standard genome sequencing and annotation.</title>
        <authorList>
            <consortium name="The Broad Institute Genomics Platform"/>
            <consortium name="The Broad Institute Genome Sequencing Center for Infectious Disease"/>
            <person name="Wu L."/>
            <person name="Ma J."/>
        </authorList>
    </citation>
    <scope>NUCLEOTIDE SEQUENCE [LARGE SCALE GENOMIC DNA]</scope>
    <source>
        <strain evidence="3">CGMCC 4.7237</strain>
    </source>
</reference>
<gene>
    <name evidence="2" type="ORF">ACFO3J_15175</name>
</gene>
<feature type="region of interest" description="Disordered" evidence="1">
    <location>
        <begin position="1"/>
        <end position="20"/>
    </location>
</feature>
<evidence type="ECO:0000313" key="3">
    <source>
        <dbReference type="Proteomes" id="UP001595765"/>
    </source>
</evidence>
<dbReference type="RefSeq" id="WP_386429916.1">
    <property type="nucleotide sequence ID" value="NZ_JBHSBB010000010.1"/>
</dbReference>
<keyword evidence="3" id="KW-1185">Reference proteome</keyword>
<organism evidence="2 3">
    <name type="scientific">Streptomyces polygonati</name>
    <dbReference type="NCBI Taxonomy" id="1617087"/>
    <lineage>
        <taxon>Bacteria</taxon>
        <taxon>Bacillati</taxon>
        <taxon>Actinomycetota</taxon>
        <taxon>Actinomycetes</taxon>
        <taxon>Kitasatosporales</taxon>
        <taxon>Streptomycetaceae</taxon>
        <taxon>Streptomyces</taxon>
    </lineage>
</organism>
<protein>
    <submittedName>
        <fullName evidence="2">Uncharacterized protein</fullName>
    </submittedName>
</protein>
<sequence>MAADLRPADSTAQTPAFAAENSRGEAMYGAEFGREAAVGPPPCDVLLSEFLALMGRIEADFTTRWNAAHLGSSTSARPYALLPGWRQNV</sequence>
<evidence type="ECO:0000313" key="2">
    <source>
        <dbReference type="EMBL" id="MFC4032821.1"/>
    </source>
</evidence>
<evidence type="ECO:0000256" key="1">
    <source>
        <dbReference type="SAM" id="MobiDB-lite"/>
    </source>
</evidence>
<dbReference type="Proteomes" id="UP001595765">
    <property type="component" value="Unassembled WGS sequence"/>
</dbReference>
<proteinExistence type="predicted"/>
<comment type="caution">
    <text evidence="2">The sequence shown here is derived from an EMBL/GenBank/DDBJ whole genome shotgun (WGS) entry which is preliminary data.</text>
</comment>
<name>A0ABV8HSE0_9ACTN</name>
<accession>A0ABV8HSE0</accession>
<dbReference type="EMBL" id="JBHSBB010000010">
    <property type="protein sequence ID" value="MFC4032821.1"/>
    <property type="molecule type" value="Genomic_DNA"/>
</dbReference>